<feature type="domain" description="PPIase cyclophilin-type" evidence="2">
    <location>
        <begin position="126"/>
        <end position="287"/>
    </location>
</feature>
<dbReference type="PRINTS" id="PR00153">
    <property type="entry name" value="CSAPPISMRASE"/>
</dbReference>
<evidence type="ECO:0000259" key="2">
    <source>
        <dbReference type="PROSITE" id="PS50072"/>
    </source>
</evidence>
<comment type="caution">
    <text evidence="3">The sequence shown here is derived from an EMBL/GenBank/DDBJ whole genome shotgun (WGS) entry which is preliminary data.</text>
</comment>
<gene>
    <name evidence="3" type="ORF">SPHA_37120</name>
</gene>
<dbReference type="Proteomes" id="UP000597762">
    <property type="component" value="Unassembled WGS sequence"/>
</dbReference>
<protein>
    <submittedName>
        <fullName evidence="3">PPIL6</fullName>
        <ecNumber evidence="3">5.2.1.8</ecNumber>
    </submittedName>
</protein>
<dbReference type="EMBL" id="CAHIKZ030001646">
    <property type="protein sequence ID" value="CAE1271160.1"/>
    <property type="molecule type" value="Genomic_DNA"/>
</dbReference>
<feature type="compositionally biased region" description="Polar residues" evidence="1">
    <location>
        <begin position="327"/>
        <end position="339"/>
    </location>
</feature>
<name>A0A812CJH6_ACAPH</name>
<evidence type="ECO:0000313" key="4">
    <source>
        <dbReference type="Proteomes" id="UP000597762"/>
    </source>
</evidence>
<evidence type="ECO:0000256" key="1">
    <source>
        <dbReference type="SAM" id="MobiDB-lite"/>
    </source>
</evidence>
<dbReference type="PANTHER" id="PTHR11071:SF561">
    <property type="entry name" value="PEPTIDYL-PROLYL CIS-TRANS ISOMERASE D-RELATED"/>
    <property type="match status" value="1"/>
</dbReference>
<sequence length="366" mass="42495">MADPVIIHIYGLIDSNTFKKAQFCAKKLVLSASKYFGEPIIEKMFEFEWMHFIEQQKQEHRGEMWVFKHNELIFINDELIGGYEDLLKWAQNNVAFEDDWSLPLYFVLTEEDYKNELKAKNRDLMYMYISIDDKPEGHFLIELFSDIVPKTCENFKAISMGHVTATERLLTYEKTIFHRLVPNGWIQGGDIIRGNGSDGRSIYGETFEDENFAIPHNKRGILGMANHGRHTNNSQFYITLTATPWMNCRYVAFGQLLEGTELLEKMEEQKTINEHPINNIMITKCVMLDFEEDIDDNIPDFSIGLEDIPNKADEDETQENDEKASTENEQIQNGESQNEVQKESTQESSSENLSVKKEIIQDEEIN</sequence>
<dbReference type="GO" id="GO:0005737">
    <property type="term" value="C:cytoplasm"/>
    <property type="evidence" value="ECO:0007669"/>
    <property type="project" value="TreeGrafter"/>
</dbReference>
<dbReference type="PANTHER" id="PTHR11071">
    <property type="entry name" value="PEPTIDYL-PROLYL CIS-TRANS ISOMERASE"/>
    <property type="match status" value="1"/>
</dbReference>
<dbReference type="AlphaFoldDB" id="A0A812CJH6"/>
<dbReference type="PROSITE" id="PS50072">
    <property type="entry name" value="CSA_PPIASE_2"/>
    <property type="match status" value="1"/>
</dbReference>
<keyword evidence="4" id="KW-1185">Reference proteome</keyword>
<dbReference type="OrthoDB" id="408413at2759"/>
<proteinExistence type="predicted"/>
<reference evidence="3" key="1">
    <citation type="submission" date="2021-01" db="EMBL/GenBank/DDBJ databases">
        <authorList>
            <person name="Li R."/>
            <person name="Bekaert M."/>
        </authorList>
    </citation>
    <scope>NUCLEOTIDE SEQUENCE</scope>
    <source>
        <strain evidence="3">Farmed</strain>
    </source>
</reference>
<dbReference type="InterPro" id="IPR002130">
    <property type="entry name" value="Cyclophilin-type_PPIase_dom"/>
</dbReference>
<dbReference type="EC" id="5.2.1.8" evidence="3"/>
<organism evidence="3 4">
    <name type="scientific">Acanthosepion pharaonis</name>
    <name type="common">Pharaoh cuttlefish</name>
    <name type="synonym">Sepia pharaonis</name>
    <dbReference type="NCBI Taxonomy" id="158019"/>
    <lineage>
        <taxon>Eukaryota</taxon>
        <taxon>Metazoa</taxon>
        <taxon>Spiralia</taxon>
        <taxon>Lophotrochozoa</taxon>
        <taxon>Mollusca</taxon>
        <taxon>Cephalopoda</taxon>
        <taxon>Coleoidea</taxon>
        <taxon>Decapodiformes</taxon>
        <taxon>Sepiida</taxon>
        <taxon>Sepiina</taxon>
        <taxon>Sepiidae</taxon>
        <taxon>Acanthosepion</taxon>
    </lineage>
</organism>
<dbReference type="SUPFAM" id="SSF50891">
    <property type="entry name" value="Cyclophilin-like"/>
    <property type="match status" value="1"/>
</dbReference>
<dbReference type="Pfam" id="PF00160">
    <property type="entry name" value="Pro_isomerase"/>
    <property type="match status" value="1"/>
</dbReference>
<feature type="region of interest" description="Disordered" evidence="1">
    <location>
        <begin position="300"/>
        <end position="366"/>
    </location>
</feature>
<dbReference type="Gene3D" id="2.40.100.10">
    <property type="entry name" value="Cyclophilin-like"/>
    <property type="match status" value="1"/>
</dbReference>
<accession>A0A812CJH6</accession>
<dbReference type="FunFam" id="2.40.100.10:FF:000048">
    <property type="entry name" value="Peptidyl-prolyl cis-trans isomerase"/>
    <property type="match status" value="1"/>
</dbReference>
<dbReference type="InterPro" id="IPR029000">
    <property type="entry name" value="Cyclophilin-like_dom_sf"/>
</dbReference>
<dbReference type="GO" id="GO:0003755">
    <property type="term" value="F:peptidyl-prolyl cis-trans isomerase activity"/>
    <property type="evidence" value="ECO:0007669"/>
    <property type="project" value="UniProtKB-EC"/>
</dbReference>
<evidence type="ECO:0000313" key="3">
    <source>
        <dbReference type="EMBL" id="CAE1271160.1"/>
    </source>
</evidence>
<keyword evidence="3" id="KW-0413">Isomerase</keyword>